<evidence type="ECO:0000256" key="2">
    <source>
        <dbReference type="SAM" id="SignalP"/>
    </source>
</evidence>
<dbReference type="AlphaFoldDB" id="A0A9W5TY51"/>
<dbReference type="Gene3D" id="3.40.50.10320">
    <property type="entry name" value="LmbE-like"/>
    <property type="match status" value="1"/>
</dbReference>
<dbReference type="Gene3D" id="2.60.40.10">
    <property type="entry name" value="Immunoglobulins"/>
    <property type="match status" value="1"/>
</dbReference>
<name>A0A9W5TY51_9BACI</name>
<feature type="chain" id="PRO_5040724166" evidence="2">
    <location>
        <begin position="25"/>
        <end position="928"/>
    </location>
</feature>
<organism evidence="5 6">
    <name type="scientific">Lentibacillus populi</name>
    <dbReference type="NCBI Taxonomy" id="1827502"/>
    <lineage>
        <taxon>Bacteria</taxon>
        <taxon>Bacillati</taxon>
        <taxon>Bacillota</taxon>
        <taxon>Bacilli</taxon>
        <taxon>Bacillales</taxon>
        <taxon>Bacillaceae</taxon>
        <taxon>Lentibacillus</taxon>
    </lineage>
</organism>
<dbReference type="Pfam" id="PF22888">
    <property type="entry name" value="FIMAH"/>
    <property type="match status" value="1"/>
</dbReference>
<dbReference type="EMBL" id="BMJD01000018">
    <property type="protein sequence ID" value="GGB45563.1"/>
    <property type="molecule type" value="Genomic_DNA"/>
</dbReference>
<dbReference type="SUPFAM" id="SSF102588">
    <property type="entry name" value="LmbE-like"/>
    <property type="match status" value="1"/>
</dbReference>
<dbReference type="InterPro" id="IPR003737">
    <property type="entry name" value="GlcNAc_PI_deacetylase-related"/>
</dbReference>
<reference evidence="5" key="1">
    <citation type="journal article" date="2014" name="Int. J. Syst. Evol. Microbiol.">
        <title>Complete genome sequence of Corynebacterium casei LMG S-19264T (=DSM 44701T), isolated from a smear-ripened cheese.</title>
        <authorList>
            <consortium name="US DOE Joint Genome Institute (JGI-PGF)"/>
            <person name="Walter F."/>
            <person name="Albersmeier A."/>
            <person name="Kalinowski J."/>
            <person name="Ruckert C."/>
        </authorList>
    </citation>
    <scope>NUCLEOTIDE SEQUENCE</scope>
    <source>
        <strain evidence="5">CGMCC 1.15454</strain>
    </source>
</reference>
<dbReference type="InterPro" id="IPR018905">
    <property type="entry name" value="A-galactase_NEW3"/>
</dbReference>
<comment type="cofactor">
    <cofactor evidence="1">
        <name>Zn(2+)</name>
        <dbReference type="ChEBI" id="CHEBI:29105"/>
    </cofactor>
</comment>
<keyword evidence="6" id="KW-1185">Reference proteome</keyword>
<dbReference type="InterPro" id="IPR024078">
    <property type="entry name" value="LmbE-like_dom_sf"/>
</dbReference>
<dbReference type="RefSeq" id="WP_088052637.1">
    <property type="nucleotide sequence ID" value="NZ_BMJD01000018.1"/>
</dbReference>
<dbReference type="InterPro" id="IPR054470">
    <property type="entry name" value="FIMAH_dom"/>
</dbReference>
<dbReference type="Pfam" id="PF10633">
    <property type="entry name" value="NPCBM_assoc"/>
    <property type="match status" value="1"/>
</dbReference>
<dbReference type="InterPro" id="IPR029062">
    <property type="entry name" value="Class_I_gatase-like"/>
</dbReference>
<sequence>MKKYLPLLLSLLLLTALLPFQGLAKEKDDPDVELWNAVNPLNTTVTFLNTGAHPDDERSDLLAYLSRGLGVKTSSLIANRGEGGQNEIGNELGNALGIIRSNEMIEAAKITGVKAYHLSETTSDPIYDFGFSKSPEETLEKWGEDLTYERLIRFIRSYQPDVVMPSFRNVPSQHGHHRTMAILSQRAFEDATDPTVFPEQIEEEGLSAWQVKKLYLPAESGDTATTSVEIGDYNPIYEMSYPQLGEKSRYMHKSQGMGKDVPVEPREFNLELQKSIYPNKEDDDIFANIPYDFSEWATVVSEDDISANLENLQKDLNEIVNLYPDREAILPNSQEALRNVQKLTDKVEKGDIDASVKNDLLHKLELKEEQLQKVSLIASGLDVKTTLDSEVVTQGESTKIKMTITNNGKQAIHQIDASLLTSEEWTVDSGDGSDIKKLEPNESRDITFTVHVPKDAAYYQPYGESSVQSGITFKEEGIETTNILELDETFAVLPALSVSTEPEDIVVNTADLKSEYTVNVKVKNYYKGEKNASVSLNLPEGWTSVPEKADVNFKDRLDEQKTQFKITPPENIEKGEFSAEAIVESDGKEYDTTVQEISYDHIKDSYFQYPSTMDGVAFELLKPDSLKIGYIESGFDEVADYLLDVGFDVTKLNEADLQSGDLSQYDTIVTGIRANLSRPDLIKNNQRLLEYAENGGHVVVQYHKPGDNWDTNKTPPYSLEIGMPSIEWRVTDEDAQVTMTQPDHKLFNFPNKITDNDWNGWVQERGLYFPMNWDDRYETFVSMADPGEDPFDSGILMTNYGEGTYLYTSLVFYRQIANQVPGGYRIFTNLLSYGAEEDAKEISAAKMRTLVERLANEGEFDSENDVHLLTTHLTAVSHYENKEQAEKVVKHMTSFKQLINQMLENKSISEKAFSDLDKEADNLIEKWQ</sequence>
<evidence type="ECO:0000313" key="5">
    <source>
        <dbReference type="EMBL" id="GGB45563.1"/>
    </source>
</evidence>
<comment type="caution">
    <text evidence="5">The sequence shown here is derived from an EMBL/GenBank/DDBJ whole genome shotgun (WGS) entry which is preliminary data.</text>
</comment>
<feature type="domain" description="Alpha-galactosidase NEW3" evidence="3">
    <location>
        <begin position="392"/>
        <end position="458"/>
    </location>
</feature>
<dbReference type="Proteomes" id="UP000621492">
    <property type="component" value="Unassembled WGS sequence"/>
</dbReference>
<feature type="domain" description="FIMAH" evidence="4">
    <location>
        <begin position="845"/>
        <end position="925"/>
    </location>
</feature>
<dbReference type="InterPro" id="IPR013783">
    <property type="entry name" value="Ig-like_fold"/>
</dbReference>
<keyword evidence="2" id="KW-0732">Signal</keyword>
<gene>
    <name evidence="5" type="ORF">GCM10011409_23910</name>
</gene>
<evidence type="ECO:0000256" key="1">
    <source>
        <dbReference type="ARBA" id="ARBA00001947"/>
    </source>
</evidence>
<dbReference type="SUPFAM" id="SSF52317">
    <property type="entry name" value="Class I glutamine amidotransferase-like"/>
    <property type="match status" value="1"/>
</dbReference>
<dbReference type="Pfam" id="PF02585">
    <property type="entry name" value="PIG-L"/>
    <property type="match status" value="1"/>
</dbReference>
<accession>A0A9W5TY51</accession>
<evidence type="ECO:0000259" key="4">
    <source>
        <dbReference type="Pfam" id="PF22888"/>
    </source>
</evidence>
<feature type="signal peptide" evidence="2">
    <location>
        <begin position="1"/>
        <end position="24"/>
    </location>
</feature>
<reference evidence="5" key="2">
    <citation type="submission" date="2020-09" db="EMBL/GenBank/DDBJ databases">
        <authorList>
            <person name="Sun Q."/>
            <person name="Zhou Y."/>
        </authorList>
    </citation>
    <scope>NUCLEOTIDE SEQUENCE</scope>
    <source>
        <strain evidence="5">CGMCC 1.15454</strain>
    </source>
</reference>
<proteinExistence type="predicted"/>
<protein>
    <submittedName>
        <fullName evidence="5">PIG-L domain-containing protein</fullName>
    </submittedName>
</protein>
<evidence type="ECO:0000259" key="3">
    <source>
        <dbReference type="Pfam" id="PF10633"/>
    </source>
</evidence>
<evidence type="ECO:0000313" key="6">
    <source>
        <dbReference type="Proteomes" id="UP000621492"/>
    </source>
</evidence>